<keyword evidence="3" id="KW-1003">Cell membrane</keyword>
<evidence type="ECO:0000313" key="8">
    <source>
        <dbReference type="EMBL" id="OHA68604.1"/>
    </source>
</evidence>
<evidence type="ECO:0000256" key="5">
    <source>
        <dbReference type="ARBA" id="ARBA00022989"/>
    </source>
</evidence>
<evidence type="ECO:0000256" key="6">
    <source>
        <dbReference type="ARBA" id="ARBA00023136"/>
    </source>
</evidence>
<dbReference type="Pfam" id="PF07681">
    <property type="entry name" value="DoxX"/>
    <property type="match status" value="1"/>
</dbReference>
<dbReference type="EMBL" id="MHTX01000012">
    <property type="protein sequence ID" value="OHA68604.1"/>
    <property type="molecule type" value="Genomic_DNA"/>
</dbReference>
<dbReference type="AlphaFoldDB" id="A0A1G2R6Y2"/>
<feature type="transmembrane region" description="Helical" evidence="7">
    <location>
        <begin position="12"/>
        <end position="33"/>
    </location>
</feature>
<evidence type="ECO:0000313" key="9">
    <source>
        <dbReference type="Proteomes" id="UP000179258"/>
    </source>
</evidence>
<gene>
    <name evidence="8" type="ORF">A3D59_00565</name>
</gene>
<evidence type="ECO:0000256" key="1">
    <source>
        <dbReference type="ARBA" id="ARBA00004651"/>
    </source>
</evidence>
<proteinExistence type="inferred from homology"/>
<feature type="transmembrane region" description="Helical" evidence="7">
    <location>
        <begin position="110"/>
        <end position="129"/>
    </location>
</feature>
<evidence type="ECO:0000256" key="7">
    <source>
        <dbReference type="SAM" id="Phobius"/>
    </source>
</evidence>
<protein>
    <recommendedName>
        <fullName evidence="10">Oxidoreductase</fullName>
    </recommendedName>
</protein>
<dbReference type="InterPro" id="IPR051907">
    <property type="entry name" value="DoxX-like_oxidoreductase"/>
</dbReference>
<accession>A0A1G2R6Y2</accession>
<dbReference type="PANTHER" id="PTHR33452:SF1">
    <property type="entry name" value="INNER MEMBRANE PROTEIN YPHA-RELATED"/>
    <property type="match status" value="1"/>
</dbReference>
<dbReference type="InterPro" id="IPR032808">
    <property type="entry name" value="DoxX"/>
</dbReference>
<keyword evidence="4 7" id="KW-0812">Transmembrane</keyword>
<sequence>MLNIFPDLLSYSFFAPFLLRVVLGLVFIAHGYPKLFGGFTQTVGFFESVGIKPAKFWVFVVGAVEFFGGIALVLGFATQIAAALIAINMFVAIWKVKFKMGFINGYEFDLVLLVMALSLALTGAGAYAIDLPL</sequence>
<comment type="subcellular location">
    <subcellularLocation>
        <location evidence="1">Cell membrane</location>
        <topology evidence="1">Multi-pass membrane protein</topology>
    </subcellularLocation>
</comment>
<comment type="similarity">
    <text evidence="2">Belongs to the DoxX family.</text>
</comment>
<reference evidence="8 9" key="1">
    <citation type="journal article" date="2016" name="Nat. Commun.">
        <title>Thousands of microbial genomes shed light on interconnected biogeochemical processes in an aquifer system.</title>
        <authorList>
            <person name="Anantharaman K."/>
            <person name="Brown C.T."/>
            <person name="Hug L.A."/>
            <person name="Sharon I."/>
            <person name="Castelle C.J."/>
            <person name="Probst A.J."/>
            <person name="Thomas B.C."/>
            <person name="Singh A."/>
            <person name="Wilkins M.J."/>
            <person name="Karaoz U."/>
            <person name="Brodie E.L."/>
            <person name="Williams K.H."/>
            <person name="Hubbard S.S."/>
            <person name="Banfield J.F."/>
        </authorList>
    </citation>
    <scope>NUCLEOTIDE SEQUENCE [LARGE SCALE GENOMIC DNA]</scope>
</reference>
<name>A0A1G2R6Y2_9BACT</name>
<keyword evidence="6 7" id="KW-0472">Membrane</keyword>
<dbReference type="Proteomes" id="UP000179258">
    <property type="component" value="Unassembled WGS sequence"/>
</dbReference>
<evidence type="ECO:0008006" key="10">
    <source>
        <dbReference type="Google" id="ProtNLM"/>
    </source>
</evidence>
<keyword evidence="5 7" id="KW-1133">Transmembrane helix</keyword>
<evidence type="ECO:0000256" key="2">
    <source>
        <dbReference type="ARBA" id="ARBA00006679"/>
    </source>
</evidence>
<dbReference type="GO" id="GO:0005886">
    <property type="term" value="C:plasma membrane"/>
    <property type="evidence" value="ECO:0007669"/>
    <property type="project" value="UniProtKB-SubCell"/>
</dbReference>
<evidence type="ECO:0000256" key="4">
    <source>
        <dbReference type="ARBA" id="ARBA00022692"/>
    </source>
</evidence>
<organism evidence="8 9">
    <name type="scientific">Candidatus Wildermuthbacteria bacterium RIFCSPHIGHO2_02_FULL_47_17</name>
    <dbReference type="NCBI Taxonomy" id="1802452"/>
    <lineage>
        <taxon>Bacteria</taxon>
        <taxon>Candidatus Wildermuthiibacteriota</taxon>
    </lineage>
</organism>
<comment type="caution">
    <text evidence="8">The sequence shown here is derived from an EMBL/GenBank/DDBJ whole genome shotgun (WGS) entry which is preliminary data.</text>
</comment>
<dbReference type="PANTHER" id="PTHR33452">
    <property type="entry name" value="OXIDOREDUCTASE CATD-RELATED"/>
    <property type="match status" value="1"/>
</dbReference>
<evidence type="ECO:0000256" key="3">
    <source>
        <dbReference type="ARBA" id="ARBA00022475"/>
    </source>
</evidence>